<feature type="DNA-binding region" description="Homeobox" evidence="4">
    <location>
        <begin position="392"/>
        <end position="454"/>
    </location>
</feature>
<keyword evidence="1 4" id="KW-0238">DNA-binding</keyword>
<evidence type="ECO:0000313" key="8">
    <source>
        <dbReference type="Proteomes" id="UP000803884"/>
    </source>
</evidence>
<dbReference type="InterPro" id="IPR009057">
    <property type="entry name" value="Homeodomain-like_sf"/>
</dbReference>
<feature type="region of interest" description="Disordered" evidence="5">
    <location>
        <begin position="296"/>
        <end position="334"/>
    </location>
</feature>
<proteinExistence type="predicted"/>
<organism evidence="7 8">
    <name type="scientific">Cladosporium halotolerans</name>
    <dbReference type="NCBI Taxonomy" id="1052096"/>
    <lineage>
        <taxon>Eukaryota</taxon>
        <taxon>Fungi</taxon>
        <taxon>Dikarya</taxon>
        <taxon>Ascomycota</taxon>
        <taxon>Pezizomycotina</taxon>
        <taxon>Dothideomycetes</taxon>
        <taxon>Dothideomycetidae</taxon>
        <taxon>Cladosporiales</taxon>
        <taxon>Cladosporiaceae</taxon>
        <taxon>Cladosporium</taxon>
    </lineage>
</organism>
<feature type="region of interest" description="Disordered" evidence="5">
    <location>
        <begin position="1"/>
        <end position="280"/>
    </location>
</feature>
<evidence type="ECO:0000256" key="4">
    <source>
        <dbReference type="PROSITE-ProRule" id="PRU00108"/>
    </source>
</evidence>
<name>A0AB34KYM0_9PEZI</name>
<dbReference type="InterPro" id="IPR008422">
    <property type="entry name" value="KN_HD"/>
</dbReference>
<dbReference type="GO" id="GO:0003677">
    <property type="term" value="F:DNA binding"/>
    <property type="evidence" value="ECO:0007669"/>
    <property type="project" value="UniProtKB-UniRule"/>
</dbReference>
<feature type="compositionally biased region" description="Polar residues" evidence="5">
    <location>
        <begin position="115"/>
        <end position="134"/>
    </location>
</feature>
<dbReference type="PROSITE" id="PS50071">
    <property type="entry name" value="HOMEOBOX_2"/>
    <property type="match status" value="1"/>
</dbReference>
<keyword evidence="8" id="KW-1185">Reference proteome</keyword>
<dbReference type="GeneID" id="96002651"/>
<evidence type="ECO:0000256" key="5">
    <source>
        <dbReference type="SAM" id="MobiDB-lite"/>
    </source>
</evidence>
<dbReference type="Pfam" id="PF05920">
    <property type="entry name" value="Homeobox_KN"/>
    <property type="match status" value="1"/>
</dbReference>
<evidence type="ECO:0000313" key="7">
    <source>
        <dbReference type="EMBL" id="KAL1590093.1"/>
    </source>
</evidence>
<sequence length="475" mass="53106">MGDTGPLDYRRQTVVCPPRMHDRRRRSPRLPTPEASRSSNGSLDEQIPRTYARDGMRICSLLTSDRPDGRDEGSRQSNGDVVMRDDARSRYAPRSPPYQHADDRKPSLPPLKTVLNGTINSPPDTPLTLQSSFQPGPREPTFTASTYKPPGLYPNKKPRTEAGFDPSPTFKPRSSMSSPGLASTNLEPRPGYSVGRESVSHGHSTPRLGHESGRRLSLYSVPTLRHDQTSPGTINYQHSRGFVDDLHPRGHGSTANGRYRSPEQAAPPSSRSEPLYTHPPVAQPRQAADYFGSSASDRYALPSDHTSSRRSSIMSQRDFVPPPAVDPSRVGYAQSRSPHYTLPLRDDAREQQHAHYVDRNGVRQPEPYMRAGYQDAQPTFFMPSHYDYQQGKTRKRSNLPKQSTEIMKTWFDQNIANPYPSEEQKSIFSNATGISMTQVSNWFINHRRRCPELRDKRDKTARIGGGGGGGLDGCE</sequence>
<feature type="compositionally biased region" description="Polar residues" evidence="5">
    <location>
        <begin position="229"/>
        <end position="238"/>
    </location>
</feature>
<dbReference type="EMBL" id="JAAQHG020000003">
    <property type="protein sequence ID" value="KAL1590093.1"/>
    <property type="molecule type" value="Genomic_DNA"/>
</dbReference>
<dbReference type="InterPro" id="IPR050224">
    <property type="entry name" value="TALE_homeobox"/>
</dbReference>
<evidence type="ECO:0000259" key="6">
    <source>
        <dbReference type="PROSITE" id="PS50071"/>
    </source>
</evidence>
<accession>A0AB34KYM0</accession>
<dbReference type="InterPro" id="IPR001356">
    <property type="entry name" value="HD"/>
</dbReference>
<dbReference type="Proteomes" id="UP000803884">
    <property type="component" value="Unassembled WGS sequence"/>
</dbReference>
<evidence type="ECO:0000256" key="3">
    <source>
        <dbReference type="ARBA" id="ARBA00023242"/>
    </source>
</evidence>
<dbReference type="CDD" id="cd00086">
    <property type="entry name" value="homeodomain"/>
    <property type="match status" value="1"/>
</dbReference>
<dbReference type="RefSeq" id="XP_069233198.1">
    <property type="nucleotide sequence ID" value="XM_069369813.1"/>
</dbReference>
<dbReference type="SUPFAM" id="SSF46689">
    <property type="entry name" value="Homeodomain-like"/>
    <property type="match status" value="1"/>
</dbReference>
<feature type="compositionally biased region" description="Basic and acidic residues" evidence="5">
    <location>
        <begin position="65"/>
        <end position="74"/>
    </location>
</feature>
<dbReference type="SMART" id="SM00389">
    <property type="entry name" value="HOX"/>
    <property type="match status" value="1"/>
</dbReference>
<comment type="subcellular location">
    <subcellularLocation>
        <location evidence="4">Nucleus</location>
    </subcellularLocation>
</comment>
<evidence type="ECO:0000256" key="2">
    <source>
        <dbReference type="ARBA" id="ARBA00023155"/>
    </source>
</evidence>
<gene>
    <name evidence="7" type="ORF">WHR41_01207</name>
</gene>
<dbReference type="PANTHER" id="PTHR11850">
    <property type="entry name" value="HOMEOBOX PROTEIN TRANSCRIPTION FACTORS"/>
    <property type="match status" value="1"/>
</dbReference>
<feature type="compositionally biased region" description="Polar residues" evidence="5">
    <location>
        <begin position="172"/>
        <end position="186"/>
    </location>
</feature>
<dbReference type="Gene3D" id="1.10.10.60">
    <property type="entry name" value="Homeodomain-like"/>
    <property type="match status" value="1"/>
</dbReference>
<dbReference type="AlphaFoldDB" id="A0AB34KYM0"/>
<keyword evidence="2 4" id="KW-0371">Homeobox</keyword>
<protein>
    <recommendedName>
        <fullName evidence="6">Homeobox domain-containing protein</fullName>
    </recommendedName>
</protein>
<comment type="caution">
    <text evidence="7">The sequence shown here is derived from an EMBL/GenBank/DDBJ whole genome shotgun (WGS) entry which is preliminary data.</text>
</comment>
<evidence type="ECO:0000256" key="1">
    <source>
        <dbReference type="ARBA" id="ARBA00023125"/>
    </source>
</evidence>
<reference evidence="7 8" key="1">
    <citation type="journal article" date="2020" name="Microbiol. Resour. Announc.">
        <title>Draft Genome Sequence of a Cladosporium Species Isolated from the Mesophotic Ascidian Didemnum maculosum.</title>
        <authorList>
            <person name="Gioti A."/>
            <person name="Siaperas R."/>
            <person name="Nikolaivits E."/>
            <person name="Le Goff G."/>
            <person name="Ouazzani J."/>
            <person name="Kotoulas G."/>
            <person name="Topakas E."/>
        </authorList>
    </citation>
    <scope>NUCLEOTIDE SEQUENCE [LARGE SCALE GENOMIC DNA]</scope>
    <source>
        <strain evidence="7 8">TM138-S3</strain>
    </source>
</reference>
<feature type="domain" description="Homeobox" evidence="6">
    <location>
        <begin position="390"/>
        <end position="453"/>
    </location>
</feature>
<keyword evidence="3 4" id="KW-0539">Nucleus</keyword>
<dbReference type="GO" id="GO:0005634">
    <property type="term" value="C:nucleus"/>
    <property type="evidence" value="ECO:0007669"/>
    <property type="project" value="UniProtKB-SubCell"/>
</dbReference>
<dbReference type="GO" id="GO:0006355">
    <property type="term" value="P:regulation of DNA-templated transcription"/>
    <property type="evidence" value="ECO:0007669"/>
    <property type="project" value="InterPro"/>
</dbReference>